<comment type="similarity">
    <text evidence="1">Belongs to the TfdA dioxygenase family.</text>
</comment>
<dbReference type="SUPFAM" id="SSF51197">
    <property type="entry name" value="Clavaminate synthase-like"/>
    <property type="match status" value="1"/>
</dbReference>
<dbReference type="InterPro" id="IPR042098">
    <property type="entry name" value="TauD-like_sf"/>
</dbReference>
<evidence type="ECO:0000256" key="1">
    <source>
        <dbReference type="ARBA" id="ARBA00005896"/>
    </source>
</evidence>
<evidence type="ECO:0000313" key="8">
    <source>
        <dbReference type="EMBL" id="KAL0959157.1"/>
    </source>
</evidence>
<evidence type="ECO:0000313" key="9">
    <source>
        <dbReference type="Proteomes" id="UP001556367"/>
    </source>
</evidence>
<keyword evidence="5" id="KW-0408">Iron</keyword>
<comment type="caution">
    <text evidence="8">The sequence shown here is derived from an EMBL/GenBank/DDBJ whole genome shotgun (WGS) entry which is preliminary data.</text>
</comment>
<name>A0ABR3JTP6_9AGAR</name>
<dbReference type="InterPro" id="IPR051323">
    <property type="entry name" value="AtsK-like"/>
</dbReference>
<keyword evidence="2" id="KW-0479">Metal-binding</keyword>
<keyword evidence="4" id="KW-0560">Oxidoreductase</keyword>
<accession>A0ABR3JTP6</accession>
<evidence type="ECO:0000256" key="4">
    <source>
        <dbReference type="ARBA" id="ARBA00023002"/>
    </source>
</evidence>
<evidence type="ECO:0000256" key="6">
    <source>
        <dbReference type="SAM" id="MobiDB-lite"/>
    </source>
</evidence>
<gene>
    <name evidence="8" type="ORF">HGRIS_014443</name>
</gene>
<dbReference type="EMBL" id="JASNQZ010000003">
    <property type="protein sequence ID" value="KAL0959157.1"/>
    <property type="molecule type" value="Genomic_DNA"/>
</dbReference>
<evidence type="ECO:0000256" key="3">
    <source>
        <dbReference type="ARBA" id="ARBA00022964"/>
    </source>
</evidence>
<dbReference type="PANTHER" id="PTHR30468">
    <property type="entry name" value="ALPHA-KETOGLUTARATE-DEPENDENT SULFONATE DIOXYGENASE"/>
    <property type="match status" value="1"/>
</dbReference>
<evidence type="ECO:0000259" key="7">
    <source>
        <dbReference type="Pfam" id="PF02668"/>
    </source>
</evidence>
<keyword evidence="3" id="KW-0223">Dioxygenase</keyword>
<sequence>MPTISVQPFAAYKPRYPDVKWEPLQETPIDDRGLAADPELKELLSAAAKVNHMTRSIGTEIHGVDLKNLTDRQKDELALLVARRGVVFFRDQKFTIHEQLALHRYFGPIHKHGFSAIPKAPGLEEVHVVYHDKTDPPAIYNGVSSKVELWHSDVSYELQPPGLTSLNILVGPEYGGDTMWSSGYGLYSSLSPGLQRYVEGLKAVHSGRDQAQGMVDAKRPVRRWPVDTIHPVVRVHPVTGWKSIYVDPVFTTHIADVPKSESLAILDYLYSQLSGNPELQVRFKWAPGSVAIWDNRIVTHSAIHDYWPATRHALRVITHGEKPMSVEEFEAQTGRKAKDRASDDPILARQTQG</sequence>
<feature type="region of interest" description="Disordered" evidence="6">
    <location>
        <begin position="325"/>
        <end position="353"/>
    </location>
</feature>
<organism evidence="8 9">
    <name type="scientific">Hohenbuehelia grisea</name>
    <dbReference type="NCBI Taxonomy" id="104357"/>
    <lineage>
        <taxon>Eukaryota</taxon>
        <taxon>Fungi</taxon>
        <taxon>Dikarya</taxon>
        <taxon>Basidiomycota</taxon>
        <taxon>Agaricomycotina</taxon>
        <taxon>Agaricomycetes</taxon>
        <taxon>Agaricomycetidae</taxon>
        <taxon>Agaricales</taxon>
        <taxon>Pleurotineae</taxon>
        <taxon>Pleurotaceae</taxon>
        <taxon>Hohenbuehelia</taxon>
    </lineage>
</organism>
<dbReference type="Gene3D" id="3.60.130.10">
    <property type="entry name" value="Clavaminate synthase-like"/>
    <property type="match status" value="1"/>
</dbReference>
<evidence type="ECO:0000256" key="5">
    <source>
        <dbReference type="ARBA" id="ARBA00023004"/>
    </source>
</evidence>
<keyword evidence="9" id="KW-1185">Reference proteome</keyword>
<protein>
    <recommendedName>
        <fullName evidence="7">TauD/TfdA-like domain-containing protein</fullName>
    </recommendedName>
</protein>
<reference evidence="9" key="1">
    <citation type="submission" date="2024-06" db="EMBL/GenBank/DDBJ databases">
        <title>Multi-omics analyses provide insights into the biosynthesis of the anticancer antibiotic pleurotin in Hohenbuehelia grisea.</title>
        <authorList>
            <person name="Weaver J.A."/>
            <person name="Alberti F."/>
        </authorList>
    </citation>
    <scope>NUCLEOTIDE SEQUENCE [LARGE SCALE GENOMIC DNA]</scope>
    <source>
        <strain evidence="9">T-177</strain>
    </source>
</reference>
<proteinExistence type="inferred from homology"/>
<feature type="domain" description="TauD/TfdA-like" evidence="7">
    <location>
        <begin position="50"/>
        <end position="316"/>
    </location>
</feature>
<dbReference type="Proteomes" id="UP001556367">
    <property type="component" value="Unassembled WGS sequence"/>
</dbReference>
<dbReference type="Pfam" id="PF02668">
    <property type="entry name" value="TauD"/>
    <property type="match status" value="1"/>
</dbReference>
<dbReference type="InterPro" id="IPR003819">
    <property type="entry name" value="TauD/TfdA-like"/>
</dbReference>
<evidence type="ECO:0000256" key="2">
    <source>
        <dbReference type="ARBA" id="ARBA00022723"/>
    </source>
</evidence>
<dbReference type="PANTHER" id="PTHR30468:SF31">
    <property type="entry name" value="ALPHA-KETOGLUTARATE-DEPENDENT SULFONATE DIOXYGENASE-RELATED"/>
    <property type="match status" value="1"/>
</dbReference>